<gene>
    <name evidence="2" type="ORF">MNBD_GAMMA03-2022</name>
</gene>
<protein>
    <recommendedName>
        <fullName evidence="1">Endonuclease GajA/Old nuclease/RecF-like AAA domain-containing protein</fullName>
    </recommendedName>
</protein>
<dbReference type="InterPro" id="IPR041685">
    <property type="entry name" value="AAA_GajA/Old/RecF-like"/>
</dbReference>
<proteinExistence type="predicted"/>
<evidence type="ECO:0000313" key="2">
    <source>
        <dbReference type="EMBL" id="VAW48838.1"/>
    </source>
</evidence>
<dbReference type="AlphaFoldDB" id="A0A3B0VYX2"/>
<organism evidence="2">
    <name type="scientific">hydrothermal vent metagenome</name>
    <dbReference type="NCBI Taxonomy" id="652676"/>
    <lineage>
        <taxon>unclassified sequences</taxon>
        <taxon>metagenomes</taxon>
        <taxon>ecological metagenomes</taxon>
    </lineage>
</organism>
<name>A0A3B0VYX2_9ZZZZ</name>
<sequence length="577" mass="66205">MKLSGIEIKNFRSIGEEAIVLRPWSKCNILVGQNNSGKSTVIRALQKIMGLHSDKIKDSLTELDFHDRDSSNTFEYKLYWMIEDSDPDNVKEIADIIGTNELYFCIEVHANSSLKYVDWSGKDVKKFEDANRLMSLIARETWMRQVPESIIENKMKELTQGAFGLFKSSIPTVHIIPEFRQIRPGDNYHFDGKNLVDLLGGYQIPSIGQDSDQEKFKLIQKFVQNLLHLPTAVLQVTRENELIITNQDLRLPLSSFGTGTHELIIMLTAVLANQGDLYCIEEPEVHLHPRLQRDFVNFLIKHTGNSYILSTHSQVFVNSTEWVSDIQVFHLKNIGGVTCSNALINDSAVIQALTDLGVKPSDLLLTNCTIWVEGPTDRIYIKRWLELVAPELIAERDYSIMFYGGMLLSHLSFERDSTKKISLENIDKVPEELIPILRINQNAIVVMDSDRKGPRGRIRRTKERVKYECEKNDGYCWVTEGKEIENLLPRTAINRSLTKLQGKTIEFECGKYDSFPKKLFQATSTGKLKPVRYENNKVKYSRIFAQETNLDDIEPELLKTLKELVTRIKFWNDLPSD</sequence>
<dbReference type="PANTHER" id="PTHR43581:SF4">
    <property type="entry name" value="ATP_GTP PHOSPHATASE"/>
    <property type="match status" value="1"/>
</dbReference>
<dbReference type="Gene3D" id="3.40.50.300">
    <property type="entry name" value="P-loop containing nucleotide triphosphate hydrolases"/>
    <property type="match status" value="1"/>
</dbReference>
<dbReference type="InterPro" id="IPR051396">
    <property type="entry name" value="Bact_Antivir_Def_Nuclease"/>
</dbReference>
<feature type="domain" description="Endonuclease GajA/Old nuclease/RecF-like AAA" evidence="1">
    <location>
        <begin position="1"/>
        <end position="80"/>
    </location>
</feature>
<dbReference type="Pfam" id="PF13175">
    <property type="entry name" value="AAA_15"/>
    <property type="match status" value="2"/>
</dbReference>
<dbReference type="EMBL" id="UOFC01000235">
    <property type="protein sequence ID" value="VAW48838.1"/>
    <property type="molecule type" value="Genomic_DNA"/>
</dbReference>
<reference evidence="2" key="1">
    <citation type="submission" date="2018-06" db="EMBL/GenBank/DDBJ databases">
        <authorList>
            <person name="Zhirakovskaya E."/>
        </authorList>
    </citation>
    <scope>NUCLEOTIDE SEQUENCE</scope>
</reference>
<dbReference type="PANTHER" id="PTHR43581">
    <property type="entry name" value="ATP/GTP PHOSPHATASE"/>
    <property type="match status" value="1"/>
</dbReference>
<feature type="domain" description="Endonuclease GajA/Old nuclease/RecF-like AAA" evidence="1">
    <location>
        <begin position="221"/>
        <end position="317"/>
    </location>
</feature>
<dbReference type="SUPFAM" id="SSF52540">
    <property type="entry name" value="P-loop containing nucleoside triphosphate hydrolases"/>
    <property type="match status" value="1"/>
</dbReference>
<evidence type="ECO:0000259" key="1">
    <source>
        <dbReference type="Pfam" id="PF13175"/>
    </source>
</evidence>
<accession>A0A3B0VYX2</accession>
<dbReference type="InterPro" id="IPR027417">
    <property type="entry name" value="P-loop_NTPase"/>
</dbReference>